<evidence type="ECO:0000256" key="2">
    <source>
        <dbReference type="ARBA" id="ARBA00008034"/>
    </source>
</evidence>
<dbReference type="Proteomes" id="UP000033731">
    <property type="component" value="Unassembled WGS sequence"/>
</dbReference>
<keyword evidence="9" id="KW-1185">Reference proteome</keyword>
<comment type="similarity">
    <text evidence="2 6">Belongs to the ABC-3 integral membrane protein family.</text>
</comment>
<dbReference type="GO" id="GO:0055085">
    <property type="term" value="P:transmembrane transport"/>
    <property type="evidence" value="ECO:0007669"/>
    <property type="project" value="InterPro"/>
</dbReference>
<dbReference type="Pfam" id="PF00950">
    <property type="entry name" value="ABC-3"/>
    <property type="match status" value="1"/>
</dbReference>
<feature type="transmembrane region" description="Helical" evidence="7">
    <location>
        <begin position="20"/>
        <end position="46"/>
    </location>
</feature>
<comment type="subcellular location">
    <subcellularLocation>
        <location evidence="6">Cell membrane</location>
        <topology evidence="6">Multi-pass membrane protein</topology>
    </subcellularLocation>
    <subcellularLocation>
        <location evidence="1">Membrane</location>
        <topology evidence="1">Multi-pass membrane protein</topology>
    </subcellularLocation>
</comment>
<evidence type="ECO:0000256" key="3">
    <source>
        <dbReference type="ARBA" id="ARBA00022692"/>
    </source>
</evidence>
<feature type="transmembrane region" description="Helical" evidence="7">
    <location>
        <begin position="58"/>
        <end position="90"/>
    </location>
</feature>
<dbReference type="PANTHER" id="PTHR30477:SF13">
    <property type="entry name" value="IRON TRANSPORT SYSTEM MEMBRANE PROTEIN HI_0360-RELATED"/>
    <property type="match status" value="1"/>
</dbReference>
<dbReference type="GO" id="GO:0071281">
    <property type="term" value="P:cellular response to iron ion"/>
    <property type="evidence" value="ECO:0007669"/>
    <property type="project" value="UniProtKB-ARBA"/>
</dbReference>
<evidence type="ECO:0000256" key="1">
    <source>
        <dbReference type="ARBA" id="ARBA00004141"/>
    </source>
</evidence>
<comment type="caution">
    <text evidence="8">The sequence shown here is derived from an EMBL/GenBank/DDBJ whole genome shotgun (WGS) entry which is preliminary data.</text>
</comment>
<dbReference type="InterPro" id="IPR037294">
    <property type="entry name" value="ABC_BtuC-like"/>
</dbReference>
<dbReference type="RefSeq" id="WP_045960781.1">
    <property type="nucleotide sequence ID" value="NZ_JMTK01000002.1"/>
</dbReference>
<gene>
    <name evidence="8" type="ORF">DJ66_0627</name>
</gene>
<feature type="transmembrane region" description="Helical" evidence="7">
    <location>
        <begin position="142"/>
        <end position="160"/>
    </location>
</feature>
<sequence>MVTYATQYPLFDLLLEPFTYNYMTTAIWISMVIGCVCGLLSSYLILKGWSSIGNGISHAIFLGIVGCYKLGIPMSIGATMSGMLATSLMIKIKEKTKLQEDVSIAVVYLIFYSFAMFLLSLSPNDVYIESVFLGNLLSMSKADTLQVLFIAFLVLSIVWIKRKDFILLFFDEAHAHSIGMNVKFLKNLFFALLTITVVVGLQTVGLLLVIATVITPGATARLLTKSFGSYLFLSSFLGAASGFFGAYTSYFLDCGPGGMIVLIETALFLLSLLYFKQCKTR</sequence>
<dbReference type="GO" id="GO:0010043">
    <property type="term" value="P:response to zinc ion"/>
    <property type="evidence" value="ECO:0007669"/>
    <property type="project" value="TreeGrafter"/>
</dbReference>
<evidence type="ECO:0000256" key="6">
    <source>
        <dbReference type="RuleBase" id="RU003943"/>
    </source>
</evidence>
<evidence type="ECO:0000256" key="4">
    <source>
        <dbReference type="ARBA" id="ARBA00022989"/>
    </source>
</evidence>
<evidence type="ECO:0000256" key="7">
    <source>
        <dbReference type="SAM" id="Phobius"/>
    </source>
</evidence>
<organism evidence="8 9">
    <name type="scientific">Candidatus Liberibacter solanacearum</name>
    <dbReference type="NCBI Taxonomy" id="556287"/>
    <lineage>
        <taxon>Bacteria</taxon>
        <taxon>Pseudomonadati</taxon>
        <taxon>Pseudomonadota</taxon>
        <taxon>Alphaproteobacteria</taxon>
        <taxon>Hyphomicrobiales</taxon>
        <taxon>Rhizobiaceae</taxon>
        <taxon>Liberibacter</taxon>
    </lineage>
</organism>
<feature type="transmembrane region" description="Helical" evidence="7">
    <location>
        <begin position="256"/>
        <end position="275"/>
    </location>
</feature>
<evidence type="ECO:0000256" key="5">
    <source>
        <dbReference type="ARBA" id="ARBA00023136"/>
    </source>
</evidence>
<dbReference type="PATRIC" id="fig|556287.8.peg.612"/>
<keyword evidence="4 7" id="KW-1133">Transmembrane helix</keyword>
<dbReference type="PANTHER" id="PTHR30477">
    <property type="entry name" value="ABC-TRANSPORTER METAL-BINDING PROTEIN"/>
    <property type="match status" value="1"/>
</dbReference>
<dbReference type="InterPro" id="IPR001626">
    <property type="entry name" value="ABC_TroCD"/>
</dbReference>
<protein>
    <submittedName>
        <fullName evidence="8">Manganese ABC transporter, inner membrane permease protein SitC</fullName>
    </submittedName>
</protein>
<dbReference type="EMBL" id="JMTK01000002">
    <property type="protein sequence ID" value="KJZ81898.1"/>
    <property type="molecule type" value="Genomic_DNA"/>
</dbReference>
<feature type="transmembrane region" description="Helical" evidence="7">
    <location>
        <begin position="188"/>
        <end position="215"/>
    </location>
</feature>
<dbReference type="AlphaFoldDB" id="A0A0F4VK58"/>
<dbReference type="GO" id="GO:0043190">
    <property type="term" value="C:ATP-binding cassette (ABC) transporter complex"/>
    <property type="evidence" value="ECO:0007669"/>
    <property type="project" value="InterPro"/>
</dbReference>
<dbReference type="Gene3D" id="1.10.3470.10">
    <property type="entry name" value="ABC transporter involved in vitamin B12 uptake, BtuC"/>
    <property type="match status" value="1"/>
</dbReference>
<keyword evidence="6" id="KW-0813">Transport</keyword>
<reference evidence="8 9" key="1">
    <citation type="journal article" date="2015" name="Phytopathology">
        <title>Genomes of Candidatus Liberibacter solanacearum haplotype A from New Zealand and the USA suggest significant genome plasticity in the species.</title>
        <authorList>
            <person name="Thompson S.M."/>
            <person name="Johnson C.P."/>
            <person name="Lu A.Y."/>
            <person name="Frampton R.A."/>
            <person name="Sullivan K.L."/>
            <person name="Fiers M.W."/>
            <person name="Crowhurst R.N."/>
            <person name="Pitman A.R."/>
            <person name="Scott I."/>
            <person name="Gudmestad N.C."/>
            <person name="Smith G.R."/>
        </authorList>
    </citation>
    <scope>NUCLEOTIDE SEQUENCE [LARGE SCALE GENOMIC DNA]</scope>
    <source>
        <strain evidence="8 9">LsoNZ1</strain>
    </source>
</reference>
<accession>A0A0F4VK58</accession>
<feature type="transmembrane region" description="Helical" evidence="7">
    <location>
        <begin position="227"/>
        <end position="250"/>
    </location>
</feature>
<evidence type="ECO:0000313" key="8">
    <source>
        <dbReference type="EMBL" id="KJZ81898.1"/>
    </source>
</evidence>
<name>A0A0F4VK58_9HYPH</name>
<evidence type="ECO:0000313" key="9">
    <source>
        <dbReference type="Proteomes" id="UP000033731"/>
    </source>
</evidence>
<keyword evidence="3 6" id="KW-0812">Transmembrane</keyword>
<keyword evidence="5 7" id="KW-0472">Membrane</keyword>
<dbReference type="CDD" id="cd06550">
    <property type="entry name" value="TM_ABC_iron-siderophores_like"/>
    <property type="match status" value="1"/>
</dbReference>
<dbReference type="FunFam" id="1.10.3470.10:FF:000003">
    <property type="entry name" value="Iron ABC transporter permease SitD"/>
    <property type="match status" value="1"/>
</dbReference>
<feature type="transmembrane region" description="Helical" evidence="7">
    <location>
        <begin position="102"/>
        <end position="121"/>
    </location>
</feature>
<proteinExistence type="inferred from homology"/>
<dbReference type="SUPFAM" id="SSF81345">
    <property type="entry name" value="ABC transporter involved in vitamin B12 uptake, BtuC"/>
    <property type="match status" value="1"/>
</dbReference>